<evidence type="ECO:0000256" key="1">
    <source>
        <dbReference type="SAM" id="MobiDB-lite"/>
    </source>
</evidence>
<proteinExistence type="predicted"/>
<protein>
    <submittedName>
        <fullName evidence="3">PE-PGRS family protein</fullName>
    </submittedName>
</protein>
<feature type="compositionally biased region" description="Basic and acidic residues" evidence="1">
    <location>
        <begin position="290"/>
        <end position="300"/>
    </location>
</feature>
<name>A0AAU2VR24_9ACTN</name>
<organism evidence="3">
    <name type="scientific">Streptomyces sp. NBC_00008</name>
    <dbReference type="NCBI Taxonomy" id="2903610"/>
    <lineage>
        <taxon>Bacteria</taxon>
        <taxon>Bacillati</taxon>
        <taxon>Actinomycetota</taxon>
        <taxon>Actinomycetes</taxon>
        <taxon>Kitasatosporales</taxon>
        <taxon>Streptomycetaceae</taxon>
        <taxon>Streptomyces</taxon>
    </lineage>
</organism>
<feature type="domain" description="Novel toxin 11" evidence="2">
    <location>
        <begin position="430"/>
        <end position="574"/>
    </location>
</feature>
<accession>A0AAU2VR24</accession>
<sequence length="581" mass="63746">MKSHDRKRPVAPAGQEKSVRTAAPTGLMGVQASSGNQVVLEMMRRGHEEEGRRHGEAVRRSVDGATTVQRAGPAEPTEQEGAEAAGPAQEADPKGKESIARLSQSIEQHTTQKNSKANIFAPGTWWPEQWMVEGPARLKRTLERRVMQGEAFNDDELDDIRQLSAVNAQWLRDVGIGTYEEAQAYAKGPFDNWLKLDPGKRVLTATLAIGKRPDIVSDPSVRAPTDPAYTLGRFMLTQTPGIDPQKRENLETERNQQIRDTAVDTLNPEGIAPERLHDDAVPAEGTPVGKDGKKKAPDYAAKDAQGREMLTKILLILRHGLQLYDPEKGEHVKDHEQDVIRALSHGGRVNVRIPALSAKGDPAYWLPHFLGATKDATKGETAEHVSDRGFATHRTDIGPNKGEKEPKFKERGGIAASLTNKLAVGAARPKLWGQDISGGGLGSKDWNGDMVLPNGSYGHVLLVYHRPTMEKDGSLQIGVETIAPHAESPVGYEHDFRSTEATSNPESILHGHKRDKVGSGGLSKNERYVDLRDMAKDSSGGWQGFLEKIQQDWDRDLAATDDNAEERRALYEELVGRRPSA</sequence>
<reference evidence="3" key="1">
    <citation type="submission" date="2022-10" db="EMBL/GenBank/DDBJ databases">
        <title>The complete genomes of actinobacterial strains from the NBC collection.</title>
        <authorList>
            <person name="Joergensen T.S."/>
            <person name="Alvarez Arevalo M."/>
            <person name="Sterndorff E.B."/>
            <person name="Faurdal D."/>
            <person name="Vuksanovic O."/>
            <person name="Mourched A.-S."/>
            <person name="Charusanti P."/>
            <person name="Shaw S."/>
            <person name="Blin K."/>
            <person name="Weber T."/>
        </authorList>
    </citation>
    <scope>NUCLEOTIDE SEQUENCE</scope>
    <source>
        <strain evidence="3">NBC_00008</strain>
    </source>
</reference>
<dbReference type="Pfam" id="PF15521">
    <property type="entry name" value="Ntox11"/>
    <property type="match status" value="2"/>
</dbReference>
<evidence type="ECO:0000313" key="3">
    <source>
        <dbReference type="EMBL" id="WTW69810.1"/>
    </source>
</evidence>
<feature type="region of interest" description="Disordered" evidence="1">
    <location>
        <begin position="502"/>
        <end position="522"/>
    </location>
</feature>
<gene>
    <name evidence="3" type="ORF">OG398_16780</name>
</gene>
<feature type="domain" description="Novel toxin 11" evidence="2">
    <location>
        <begin position="252"/>
        <end position="307"/>
    </location>
</feature>
<dbReference type="AlphaFoldDB" id="A0AAU2VR24"/>
<feature type="region of interest" description="Disordered" evidence="1">
    <location>
        <begin position="1"/>
        <end position="99"/>
    </location>
</feature>
<feature type="region of interest" description="Disordered" evidence="1">
    <location>
        <begin position="279"/>
        <end position="300"/>
    </location>
</feature>
<dbReference type="InterPro" id="IPR029121">
    <property type="entry name" value="Ntox11"/>
</dbReference>
<feature type="compositionally biased region" description="Basic and acidic residues" evidence="1">
    <location>
        <begin position="42"/>
        <end position="62"/>
    </location>
</feature>
<evidence type="ECO:0000259" key="2">
    <source>
        <dbReference type="Pfam" id="PF15521"/>
    </source>
</evidence>
<dbReference type="EMBL" id="CP108313">
    <property type="protein sequence ID" value="WTW69810.1"/>
    <property type="molecule type" value="Genomic_DNA"/>
</dbReference>